<dbReference type="SUPFAM" id="SSF50346">
    <property type="entry name" value="PRC-barrel domain"/>
    <property type="match status" value="1"/>
</dbReference>
<dbReference type="PANTHER" id="PTHR36740:SF1">
    <property type="entry name" value="PRC-BARREL DOMAIN-CONTAINING PROTEIN"/>
    <property type="match status" value="1"/>
</dbReference>
<evidence type="ECO:0008006" key="4">
    <source>
        <dbReference type="Google" id="ProtNLM"/>
    </source>
</evidence>
<dbReference type="InterPro" id="IPR011033">
    <property type="entry name" value="PRC_barrel-like_sf"/>
</dbReference>
<evidence type="ECO:0000313" key="2">
    <source>
        <dbReference type="EMBL" id="KAK9906346.1"/>
    </source>
</evidence>
<keyword evidence="3" id="KW-1185">Reference proteome</keyword>
<name>A0ABR2YIN7_9CHLO</name>
<feature type="compositionally biased region" description="Basic and acidic residues" evidence="1">
    <location>
        <begin position="417"/>
        <end position="441"/>
    </location>
</feature>
<reference evidence="2 3" key="1">
    <citation type="journal article" date="2024" name="Nat. Commun.">
        <title>Phylogenomics reveals the evolutionary origins of lichenization in chlorophyte algae.</title>
        <authorList>
            <person name="Puginier C."/>
            <person name="Libourel C."/>
            <person name="Otte J."/>
            <person name="Skaloud P."/>
            <person name="Haon M."/>
            <person name="Grisel S."/>
            <person name="Petersen M."/>
            <person name="Berrin J.G."/>
            <person name="Delaux P.M."/>
            <person name="Dal Grande F."/>
            <person name="Keller J."/>
        </authorList>
    </citation>
    <scope>NUCLEOTIDE SEQUENCE [LARGE SCALE GENOMIC DNA]</scope>
    <source>
        <strain evidence="2 3">SAG 216-7</strain>
    </source>
</reference>
<evidence type="ECO:0000313" key="3">
    <source>
        <dbReference type="Proteomes" id="UP001491310"/>
    </source>
</evidence>
<accession>A0ABR2YIN7</accession>
<organism evidence="2 3">
    <name type="scientific">Coccomyxa subellipsoidea</name>
    <dbReference type="NCBI Taxonomy" id="248742"/>
    <lineage>
        <taxon>Eukaryota</taxon>
        <taxon>Viridiplantae</taxon>
        <taxon>Chlorophyta</taxon>
        <taxon>core chlorophytes</taxon>
        <taxon>Trebouxiophyceae</taxon>
        <taxon>Trebouxiophyceae incertae sedis</taxon>
        <taxon>Coccomyxaceae</taxon>
        <taxon>Coccomyxa</taxon>
    </lineage>
</organism>
<dbReference type="EMBL" id="JALJOT010000010">
    <property type="protein sequence ID" value="KAK9906346.1"/>
    <property type="molecule type" value="Genomic_DNA"/>
</dbReference>
<sequence length="458" mass="51058">MGDCCQVVDKQVITRTSGLQLGVISHFLVDPRTVSVMFLQLRAKGLGGVELGVVELSALTQIADVVLVHDESALEDDVRSRGLVKLVGYSVQAYDGTPLGKVRDFTFSPDSGRITHLSYDTFGLPTIPETLLNVYEVDAEAVLEVRSGLVVLKRGAERAVVLVSTGLLGYALEKAKDVFDMVKGEDDKVGQLYIEGDKNFLEWRRTHGPEWARYYGLRELPSSRAQVTMITRSMQRSLPPPRQTAELLSRQPAAREPATRSSMRDPRTRRTPYSSTEQRRPGAAGARLPAQAPAASRQQQATSTSASVPIIDTRPPPPFRRRDADGRFGEVPAAVPPQVKEDLSGPSVPFDEFVVREPAATRVRQMDGYGDLQQPAYTTRAEQPTATAREMYPQGYALDPAEPRRDSRGTVPETDASYERSDRMTAIRRDLNDWRLQRDESAEMYQYRDANVPRMRRH</sequence>
<proteinExistence type="predicted"/>
<feature type="compositionally biased region" description="Low complexity" evidence="1">
    <location>
        <begin position="281"/>
        <end position="309"/>
    </location>
</feature>
<comment type="caution">
    <text evidence="2">The sequence shown here is derived from an EMBL/GenBank/DDBJ whole genome shotgun (WGS) entry which is preliminary data.</text>
</comment>
<gene>
    <name evidence="2" type="ORF">WJX75_000298</name>
</gene>
<evidence type="ECO:0000256" key="1">
    <source>
        <dbReference type="SAM" id="MobiDB-lite"/>
    </source>
</evidence>
<protein>
    <recommendedName>
        <fullName evidence="4">PRC-barrel domain-containing protein</fullName>
    </recommendedName>
</protein>
<feature type="region of interest" description="Disordered" evidence="1">
    <location>
        <begin position="233"/>
        <end position="322"/>
    </location>
</feature>
<dbReference type="Proteomes" id="UP001491310">
    <property type="component" value="Unassembled WGS sequence"/>
</dbReference>
<dbReference type="PANTHER" id="PTHR36740">
    <property type="entry name" value="PRC DOMAIN-CONTAINING PROTEIN"/>
    <property type="match status" value="1"/>
</dbReference>
<feature type="region of interest" description="Disordered" evidence="1">
    <location>
        <begin position="379"/>
        <end position="458"/>
    </location>
</feature>